<keyword evidence="5 8" id="KW-0808">Transferase</keyword>
<keyword evidence="4 8" id="KW-0032">Aminotransferase</keyword>
<evidence type="ECO:0000256" key="5">
    <source>
        <dbReference type="ARBA" id="ARBA00022679"/>
    </source>
</evidence>
<gene>
    <name evidence="10" type="ORF">Tasa_013_014</name>
</gene>
<evidence type="ECO:0000256" key="6">
    <source>
        <dbReference type="ARBA" id="ARBA00022898"/>
    </source>
</evidence>
<evidence type="ECO:0000256" key="7">
    <source>
        <dbReference type="ARBA" id="ARBA00049185"/>
    </source>
</evidence>
<evidence type="ECO:0000313" key="10">
    <source>
        <dbReference type="EMBL" id="GAN53975.1"/>
    </source>
</evidence>
<feature type="domain" description="Aminotransferase class I/classII large" evidence="9">
    <location>
        <begin position="44"/>
        <end position="402"/>
    </location>
</feature>
<dbReference type="InterPro" id="IPR015421">
    <property type="entry name" value="PyrdxlP-dep_Trfase_major"/>
</dbReference>
<evidence type="ECO:0000256" key="3">
    <source>
        <dbReference type="ARBA" id="ARBA00011738"/>
    </source>
</evidence>
<dbReference type="PANTHER" id="PTHR46383:SF1">
    <property type="entry name" value="ASPARTATE AMINOTRANSFERASE"/>
    <property type="match status" value="1"/>
</dbReference>
<comment type="cofactor">
    <cofactor evidence="1 8">
        <name>pyridoxal 5'-phosphate</name>
        <dbReference type="ChEBI" id="CHEBI:597326"/>
    </cofactor>
</comment>
<dbReference type="EC" id="2.6.1.-" evidence="8"/>
<dbReference type="InterPro" id="IPR004838">
    <property type="entry name" value="NHTrfase_class1_PyrdxlP-BS"/>
</dbReference>
<dbReference type="STRING" id="1231623.Tasa_013_014"/>
<dbReference type="GO" id="GO:0030170">
    <property type="term" value="F:pyridoxal phosphate binding"/>
    <property type="evidence" value="ECO:0007669"/>
    <property type="project" value="InterPro"/>
</dbReference>
<dbReference type="GO" id="GO:0004069">
    <property type="term" value="F:L-aspartate:2-oxoglutarate aminotransferase activity"/>
    <property type="evidence" value="ECO:0007669"/>
    <property type="project" value="UniProtKB-EC"/>
</dbReference>
<dbReference type="InterPro" id="IPR004839">
    <property type="entry name" value="Aminotransferase_I/II_large"/>
</dbReference>
<dbReference type="InterPro" id="IPR015422">
    <property type="entry name" value="PyrdxlP-dep_Trfase_small"/>
</dbReference>
<dbReference type="Proteomes" id="UP000032679">
    <property type="component" value="Unassembled WGS sequence"/>
</dbReference>
<organism evidence="10 11">
    <name type="scientific">Tanticharoenia sakaeratensis NBRC 103193</name>
    <dbReference type="NCBI Taxonomy" id="1231623"/>
    <lineage>
        <taxon>Bacteria</taxon>
        <taxon>Pseudomonadati</taxon>
        <taxon>Pseudomonadota</taxon>
        <taxon>Alphaproteobacteria</taxon>
        <taxon>Acetobacterales</taxon>
        <taxon>Acetobacteraceae</taxon>
        <taxon>Tanticharoenia</taxon>
    </lineage>
</organism>
<evidence type="ECO:0000259" key="9">
    <source>
        <dbReference type="Pfam" id="PF00155"/>
    </source>
</evidence>
<dbReference type="InterPro" id="IPR015424">
    <property type="entry name" value="PyrdxlP-dep_Trfase"/>
</dbReference>
<dbReference type="PROSITE" id="PS00105">
    <property type="entry name" value="AA_TRANSFER_CLASS_1"/>
    <property type="match status" value="1"/>
</dbReference>
<dbReference type="PANTHER" id="PTHR46383">
    <property type="entry name" value="ASPARTATE AMINOTRANSFERASE"/>
    <property type="match status" value="1"/>
</dbReference>
<sequence>MKNNDFSPPSRQALHLAKRMGRVGTSPTAAVSERVRAFQRDGIEITNLGEGELDFATPDHVADAAKQAIDRHETKYTAVAGTAALKEAIRTKFRRDNELDFSADEIIAASGAKQIIFNAFLATLDAGDQVIIAAPYWVSYPDMIRLTGADPVVVSTTADQGWKLTPDALAKAITPHTRWVVLNSPGNPTGAIYTAAELAALLEVISPHPQILVLADDIYEPLRYGMPFATPLQIRPDLRDRILTVNGVSKSHAMTGWRLGYGAGPRWLIAALDILQSQSTSNPSSISQAAAVAALNAPPIFLQSWLETLAARRDIVLDMIAGIPSCSARRPDGAFYVFMAVSKWLATTGQTLGLKTDVDMASWLIETARVATVPGSAFGTPGHLRIAYAVETQVLRDSCERIKAACTPR</sequence>
<dbReference type="RefSeq" id="WP_241767664.1">
    <property type="nucleotide sequence ID" value="NZ_BALE01000013.1"/>
</dbReference>
<evidence type="ECO:0000256" key="2">
    <source>
        <dbReference type="ARBA" id="ARBA00007441"/>
    </source>
</evidence>
<dbReference type="AlphaFoldDB" id="A0A0D6MKK2"/>
<dbReference type="InterPro" id="IPR050596">
    <property type="entry name" value="AspAT/PAT-like"/>
</dbReference>
<dbReference type="FunFam" id="3.40.640.10:FF:000033">
    <property type="entry name" value="Aspartate aminotransferase"/>
    <property type="match status" value="1"/>
</dbReference>
<accession>A0A0D6MKK2</accession>
<keyword evidence="6" id="KW-0663">Pyridoxal phosphate</keyword>
<name>A0A0D6MKK2_9PROT</name>
<dbReference type="Gene3D" id="3.40.640.10">
    <property type="entry name" value="Type I PLP-dependent aspartate aminotransferase-like (Major domain)"/>
    <property type="match status" value="1"/>
</dbReference>
<dbReference type="SUPFAM" id="SSF53383">
    <property type="entry name" value="PLP-dependent transferases"/>
    <property type="match status" value="1"/>
</dbReference>
<evidence type="ECO:0000313" key="11">
    <source>
        <dbReference type="Proteomes" id="UP000032679"/>
    </source>
</evidence>
<dbReference type="Pfam" id="PF00155">
    <property type="entry name" value="Aminotran_1_2"/>
    <property type="match status" value="1"/>
</dbReference>
<protein>
    <recommendedName>
        <fullName evidence="8">Aminotransferase</fullName>
        <ecNumber evidence="8">2.6.1.-</ecNumber>
    </recommendedName>
</protein>
<comment type="subunit">
    <text evidence="3">Homodimer.</text>
</comment>
<dbReference type="CDD" id="cd00609">
    <property type="entry name" value="AAT_like"/>
    <property type="match status" value="1"/>
</dbReference>
<dbReference type="Gene3D" id="3.90.1150.10">
    <property type="entry name" value="Aspartate Aminotransferase, domain 1"/>
    <property type="match status" value="1"/>
</dbReference>
<comment type="similarity">
    <text evidence="2 8">Belongs to the class-I pyridoxal-phosphate-dependent aminotransferase family.</text>
</comment>
<dbReference type="GO" id="GO:0006520">
    <property type="term" value="P:amino acid metabolic process"/>
    <property type="evidence" value="ECO:0007669"/>
    <property type="project" value="InterPro"/>
</dbReference>
<evidence type="ECO:0000256" key="1">
    <source>
        <dbReference type="ARBA" id="ARBA00001933"/>
    </source>
</evidence>
<keyword evidence="11" id="KW-1185">Reference proteome</keyword>
<dbReference type="EMBL" id="BALE01000013">
    <property type="protein sequence ID" value="GAN53975.1"/>
    <property type="molecule type" value="Genomic_DNA"/>
</dbReference>
<evidence type="ECO:0000256" key="8">
    <source>
        <dbReference type="RuleBase" id="RU000481"/>
    </source>
</evidence>
<comment type="caution">
    <text evidence="10">The sequence shown here is derived from an EMBL/GenBank/DDBJ whole genome shotgun (WGS) entry which is preliminary data.</text>
</comment>
<evidence type="ECO:0000256" key="4">
    <source>
        <dbReference type="ARBA" id="ARBA00022576"/>
    </source>
</evidence>
<comment type="catalytic activity">
    <reaction evidence="7">
        <text>L-aspartate + 2-oxoglutarate = oxaloacetate + L-glutamate</text>
        <dbReference type="Rhea" id="RHEA:21824"/>
        <dbReference type="ChEBI" id="CHEBI:16452"/>
        <dbReference type="ChEBI" id="CHEBI:16810"/>
        <dbReference type="ChEBI" id="CHEBI:29985"/>
        <dbReference type="ChEBI" id="CHEBI:29991"/>
        <dbReference type="EC" id="2.6.1.1"/>
    </reaction>
</comment>
<proteinExistence type="inferred from homology"/>
<reference evidence="10 11" key="1">
    <citation type="submission" date="2012-10" db="EMBL/GenBank/DDBJ databases">
        <title>Genome sequencing of Tanticharoenia sakaeratensis NBRC 103193.</title>
        <authorList>
            <person name="Azuma Y."/>
            <person name="Hadano H."/>
            <person name="Hirakawa H."/>
            <person name="Matsushita K."/>
        </authorList>
    </citation>
    <scope>NUCLEOTIDE SEQUENCE [LARGE SCALE GENOMIC DNA]</scope>
    <source>
        <strain evidence="10 11">NBRC 103193</strain>
    </source>
</reference>